<keyword evidence="3" id="KW-1185">Reference proteome</keyword>
<name>A0A2P7QI72_9SPHN</name>
<proteinExistence type="predicted"/>
<accession>A0A2P7QI72</accession>
<comment type="caution">
    <text evidence="2">The sequence shown here is derived from an EMBL/GenBank/DDBJ whole genome shotgun (WGS) entry which is preliminary data.</text>
</comment>
<organism evidence="2 3">
    <name type="scientific">Allosphingosinicella deserti</name>
    <dbReference type="NCBI Taxonomy" id="2116704"/>
    <lineage>
        <taxon>Bacteria</taxon>
        <taxon>Pseudomonadati</taxon>
        <taxon>Pseudomonadota</taxon>
        <taxon>Alphaproteobacteria</taxon>
        <taxon>Sphingomonadales</taxon>
        <taxon>Sphingomonadaceae</taxon>
        <taxon>Allosphingosinicella</taxon>
    </lineage>
</organism>
<sequence>MAEAWDQVEAVERDNRLRRQAQMALEVSSNLYERLNALDPGALLQVTAPAHDRVGRETSGAKAVAAGGSVGEQVRRSALPNAALSVGFRRMTRKHSPILQRLGTGDGAPQPLARLIATPDAAAPERSAEIGLLSLDILADAVRAAAPPPATSGAVQPIEKLIHDAIAEAIPVASTARSASAAEGSLDSAIATQLTRLAELTRAGAAEAAPTLAIDQITATLKTRLNPSIRLPEAVSTQMHGGRTSAKARGLTTQGGGNDPLTPVMAAPQFSAPMYRLLQDVHDMLLPGLENTPPNTLALLRTNPGFIEAFMIGLNHEFARELLWREYPTDQRSTYFRQFWDVRGGESDGPDLQPMHDWKDAEALGSHIGGGAAGGGLALLIRGDLLRRYPDAMLYAVKAEPDGSFPEGTPSDLRLPRFTGVREPDITFIGFDLTEAEARGEHGTGWYFVLQEQPAAARFGLDPATTPEAPEELGAWRGVCWGHTAGTAEALASLTHVPLAGPLAGKAIGEPPSEIAWGRNAGHMARITLQRSYRIAIHADALLGQR</sequence>
<gene>
    <name evidence="2" type="ORF">C7I55_21640</name>
</gene>
<dbReference type="AlphaFoldDB" id="A0A2P7QI72"/>
<dbReference type="Proteomes" id="UP000241167">
    <property type="component" value="Unassembled WGS sequence"/>
</dbReference>
<dbReference type="RefSeq" id="WP_106515112.1">
    <property type="nucleotide sequence ID" value="NZ_PXYI01000008.1"/>
</dbReference>
<dbReference type="OrthoDB" id="9805277at2"/>
<evidence type="ECO:0000313" key="2">
    <source>
        <dbReference type="EMBL" id="PSJ37668.1"/>
    </source>
</evidence>
<evidence type="ECO:0000256" key="1">
    <source>
        <dbReference type="SAM" id="MobiDB-lite"/>
    </source>
</evidence>
<protein>
    <submittedName>
        <fullName evidence="2">Uncharacterized protein</fullName>
    </submittedName>
</protein>
<dbReference type="EMBL" id="PXYI01000008">
    <property type="protein sequence ID" value="PSJ37668.1"/>
    <property type="molecule type" value="Genomic_DNA"/>
</dbReference>
<feature type="region of interest" description="Disordered" evidence="1">
    <location>
        <begin position="235"/>
        <end position="260"/>
    </location>
</feature>
<evidence type="ECO:0000313" key="3">
    <source>
        <dbReference type="Proteomes" id="UP000241167"/>
    </source>
</evidence>
<reference evidence="2 3" key="1">
    <citation type="submission" date="2018-03" db="EMBL/GenBank/DDBJ databases">
        <title>The draft genome of Sphingosinicella sp. GL-C-18.</title>
        <authorList>
            <person name="Liu L."/>
            <person name="Li L."/>
            <person name="Liang L."/>
            <person name="Zhang X."/>
            <person name="Wang T."/>
        </authorList>
    </citation>
    <scope>NUCLEOTIDE SEQUENCE [LARGE SCALE GENOMIC DNA]</scope>
    <source>
        <strain evidence="2 3">GL-C-18</strain>
    </source>
</reference>